<dbReference type="Pfam" id="PF09388">
    <property type="entry name" value="SpoOE-like"/>
    <property type="match status" value="1"/>
</dbReference>
<dbReference type="Gene3D" id="4.10.280.10">
    <property type="entry name" value="Helix-loop-helix DNA-binding domain"/>
    <property type="match status" value="1"/>
</dbReference>
<reference evidence="1 2" key="1">
    <citation type="submission" date="2016-10" db="EMBL/GenBank/DDBJ databases">
        <title>Comparative genomics of Bacillus thuringiensis reveals a path to pathogens against multiple invertebrate hosts.</title>
        <authorList>
            <person name="Zheng J."/>
            <person name="Gao Q."/>
            <person name="Liu H."/>
            <person name="Peng D."/>
            <person name="Ruan L."/>
            <person name="Sun M."/>
        </authorList>
    </citation>
    <scope>NUCLEOTIDE SEQUENCE [LARGE SCALE GENOMIC DNA]</scope>
    <source>
        <strain evidence="1">CTC</strain>
    </source>
</reference>
<dbReference type="PANTHER" id="PTHR41263:SF1">
    <property type="entry name" value="ASPARTYL-PHOSPHATE PHOSPHATASE YISI"/>
    <property type="match status" value="1"/>
</dbReference>
<dbReference type="SUPFAM" id="SSF140500">
    <property type="entry name" value="BAS1536-like"/>
    <property type="match status" value="1"/>
</dbReference>
<dbReference type="AlphaFoldDB" id="A0A243GUM2"/>
<sequence length="109" mass="13329">MNHVLFFIFILKTTDEKCMLFISCFIISFKTEFIRSYFLCNTYFFRRHYNSLMNVTKLNDRIEMKKKELIYLVEKYGFTHDKVISFSQELDRLLNLLLEIKTKKKRCSL</sequence>
<accession>A0A243GUM2</accession>
<comment type="caution">
    <text evidence="1">The sequence shown here is derived from an EMBL/GenBank/DDBJ whole genome shotgun (WGS) entry which is preliminary data.</text>
</comment>
<protein>
    <submittedName>
        <fullName evidence="1">Stage 0 sporulation protein</fullName>
    </submittedName>
</protein>
<dbReference type="InterPro" id="IPR037208">
    <property type="entry name" value="Spo0E-like_sf"/>
</dbReference>
<dbReference type="InterPro" id="IPR018540">
    <property type="entry name" value="Spo0E-like"/>
</dbReference>
<gene>
    <name evidence="1" type="ORF">BK772_00655</name>
</gene>
<proteinExistence type="predicted"/>
<name>A0A243GUM2_BACTF</name>
<dbReference type="EMBL" id="NFEL01000017">
    <property type="protein sequence ID" value="OUA12494.1"/>
    <property type="molecule type" value="Genomic_DNA"/>
</dbReference>
<dbReference type="PANTHER" id="PTHR41263">
    <property type="entry name" value="ASPARTYL-PHOSPHATE PHOSPHATASE YISI"/>
    <property type="match status" value="1"/>
</dbReference>
<dbReference type="GO" id="GO:0043937">
    <property type="term" value="P:regulation of sporulation"/>
    <property type="evidence" value="ECO:0007669"/>
    <property type="project" value="InterPro"/>
</dbReference>
<evidence type="ECO:0000313" key="2">
    <source>
        <dbReference type="Proteomes" id="UP000195030"/>
    </source>
</evidence>
<dbReference type="Proteomes" id="UP000195030">
    <property type="component" value="Unassembled WGS sequence"/>
</dbReference>
<dbReference type="GO" id="GO:0046983">
    <property type="term" value="F:protein dimerization activity"/>
    <property type="evidence" value="ECO:0007669"/>
    <property type="project" value="InterPro"/>
</dbReference>
<evidence type="ECO:0000313" key="1">
    <source>
        <dbReference type="EMBL" id="OUA12494.1"/>
    </source>
</evidence>
<organism evidence="1 2">
    <name type="scientific">Bacillus thuringiensis subsp. finitimus</name>
    <dbReference type="NCBI Taxonomy" id="29337"/>
    <lineage>
        <taxon>Bacteria</taxon>
        <taxon>Bacillati</taxon>
        <taxon>Bacillota</taxon>
        <taxon>Bacilli</taxon>
        <taxon>Bacillales</taxon>
        <taxon>Bacillaceae</taxon>
        <taxon>Bacillus</taxon>
        <taxon>Bacillus cereus group</taxon>
    </lineage>
</organism>
<dbReference type="InterPro" id="IPR053028">
    <property type="entry name" value="Spo0E-like_phosphatase"/>
</dbReference>
<dbReference type="InterPro" id="IPR036638">
    <property type="entry name" value="HLH_DNA-bd_sf"/>
</dbReference>